<comment type="similarity">
    <text evidence="1">Belongs to the UPF0696 family.</text>
</comment>
<dbReference type="Pfam" id="PF08939">
    <property type="entry name" value="Bles03"/>
    <property type="match status" value="1"/>
</dbReference>
<dbReference type="PhylomeDB" id="T1J0L5"/>
<dbReference type="EMBL" id="AFFK01020651">
    <property type="status" value="NOT_ANNOTATED_CDS"/>
    <property type="molecule type" value="Genomic_DNA"/>
</dbReference>
<dbReference type="EnsemblMetazoa" id="SMAR007067-RA">
    <property type="protein sequence ID" value="SMAR007067-PA"/>
    <property type="gene ID" value="SMAR007067"/>
</dbReference>
<organism evidence="2 3">
    <name type="scientific">Strigamia maritima</name>
    <name type="common">European centipede</name>
    <name type="synonym">Geophilus maritimus</name>
    <dbReference type="NCBI Taxonomy" id="126957"/>
    <lineage>
        <taxon>Eukaryota</taxon>
        <taxon>Metazoa</taxon>
        <taxon>Ecdysozoa</taxon>
        <taxon>Arthropoda</taxon>
        <taxon>Myriapoda</taxon>
        <taxon>Chilopoda</taxon>
        <taxon>Pleurostigmophora</taxon>
        <taxon>Geophilomorpha</taxon>
        <taxon>Linotaeniidae</taxon>
        <taxon>Strigamia</taxon>
    </lineage>
</organism>
<reference evidence="3" key="1">
    <citation type="submission" date="2011-05" db="EMBL/GenBank/DDBJ databases">
        <authorList>
            <person name="Richards S.R."/>
            <person name="Qu J."/>
            <person name="Jiang H."/>
            <person name="Jhangiani S.N."/>
            <person name="Agravi P."/>
            <person name="Goodspeed R."/>
            <person name="Gross S."/>
            <person name="Mandapat C."/>
            <person name="Jackson L."/>
            <person name="Mathew T."/>
            <person name="Pu L."/>
            <person name="Thornton R."/>
            <person name="Saada N."/>
            <person name="Wilczek-Boney K.B."/>
            <person name="Lee S."/>
            <person name="Kovar C."/>
            <person name="Wu Y."/>
            <person name="Scherer S.E."/>
            <person name="Worley K.C."/>
            <person name="Muzny D.M."/>
            <person name="Gibbs R."/>
        </authorList>
    </citation>
    <scope>NUCLEOTIDE SEQUENCE</scope>
    <source>
        <strain evidence="3">Brora</strain>
    </source>
</reference>
<dbReference type="SUPFAM" id="SSF55418">
    <property type="entry name" value="eIF4e-like"/>
    <property type="match status" value="1"/>
</dbReference>
<dbReference type="PANTHER" id="PTHR31977">
    <property type="entry name" value="UPF0696 PROTEIN C11ORF68"/>
    <property type="match status" value="1"/>
</dbReference>
<dbReference type="STRING" id="126957.T1J0L5"/>
<protein>
    <submittedName>
        <fullName evidence="2">Uncharacterized protein</fullName>
    </submittedName>
</protein>
<dbReference type="AlphaFoldDB" id="T1J0L5"/>
<accession>T1J0L5</accession>
<evidence type="ECO:0000313" key="3">
    <source>
        <dbReference type="Proteomes" id="UP000014500"/>
    </source>
</evidence>
<reference evidence="2" key="2">
    <citation type="submission" date="2015-02" db="UniProtKB">
        <authorList>
            <consortium name="EnsemblMetazoa"/>
        </authorList>
    </citation>
    <scope>IDENTIFICATION</scope>
</reference>
<dbReference type="InterPro" id="IPR015034">
    <property type="entry name" value="Bles03"/>
</dbReference>
<name>T1J0L5_STRMM</name>
<proteinExistence type="inferred from homology"/>
<dbReference type="HOGENOM" id="CLU_1121318_0_0_1"/>
<evidence type="ECO:0000256" key="1">
    <source>
        <dbReference type="ARBA" id="ARBA00010568"/>
    </source>
</evidence>
<dbReference type="Proteomes" id="UP000014500">
    <property type="component" value="Unassembled WGS sequence"/>
</dbReference>
<dbReference type="InterPro" id="IPR023398">
    <property type="entry name" value="TIF_eIF4e-like"/>
</dbReference>
<evidence type="ECO:0000313" key="2">
    <source>
        <dbReference type="EnsemblMetazoa" id="SMAR007067-PA"/>
    </source>
</evidence>
<dbReference type="Gene3D" id="3.30.760.10">
    <property type="entry name" value="RNA Cap, Translation Initiation Factor Eif4e"/>
    <property type="match status" value="1"/>
</dbReference>
<keyword evidence="3" id="KW-1185">Reference proteome</keyword>
<sequence length="248" mass="28313">MATVYEQDDAIILAVSSNEQKLQQLNSITLEVPGNQTVQIPENAAIEEYMPHRLKRCGNAVKWISTVGPSFNCKDYKPNDAHALKLHFEQLLETSRALLTLKTFEQLADQYEIHSGKWVLYVDDDQVDDVWRLVANEIQNNEFGGFSTYARVSTVKIPQHAICIYSKTSDTNEIEGLEKAIRKIGIKRVLYYKPDIYTFCGIHGNHDCRIRPIIFTSEYNKVEDKGSILPTNFNAMSFVRVDAVSNYE</sequence>
<dbReference type="PANTHER" id="PTHR31977:SF1">
    <property type="entry name" value="UPF0696 PROTEIN C11ORF68"/>
    <property type="match status" value="1"/>
</dbReference>